<reference evidence="3 6" key="3">
    <citation type="journal article" date="2020" name="Biotechnol. Biofuels">
        <title>New insights from the biogas microbiome by comprehensive genome-resolved metagenomics of nearly 1600 species originating from multiple anaerobic digesters.</title>
        <authorList>
            <person name="Campanaro S."/>
            <person name="Treu L."/>
            <person name="Rodriguez-R L.M."/>
            <person name="Kovalovszki A."/>
            <person name="Ziels R.M."/>
            <person name="Maus I."/>
            <person name="Zhu X."/>
            <person name="Kougias P.G."/>
            <person name="Basile A."/>
            <person name="Luo G."/>
            <person name="Schluter A."/>
            <person name="Konstantinidis K.T."/>
            <person name="Angelidaki I."/>
        </authorList>
    </citation>
    <scope>NUCLEOTIDE SEQUENCE [LARGE SCALE GENOMIC DNA]</scope>
    <source>
        <strain evidence="3">AS23ysBPME_344</strain>
    </source>
</reference>
<feature type="domain" description="UspA" evidence="2">
    <location>
        <begin position="5"/>
        <end position="152"/>
    </location>
</feature>
<dbReference type="PRINTS" id="PR01438">
    <property type="entry name" value="UNVRSLSTRESS"/>
</dbReference>
<name>A0A1X7IZQ8_9CORY</name>
<reference evidence="4" key="1">
    <citation type="submission" date="2017-04" db="EMBL/GenBank/DDBJ databases">
        <authorList>
            <person name="Afonso C.L."/>
            <person name="Miller P.J."/>
            <person name="Scott M.A."/>
            <person name="Spackman E."/>
            <person name="Goraichik I."/>
            <person name="Dimitrov K.M."/>
            <person name="Suarez D.L."/>
            <person name="Swayne D.E."/>
        </authorList>
    </citation>
    <scope>NUCLEOTIDE SEQUENCE [LARGE SCALE GENOMIC DNA]</scope>
    <source>
        <strain evidence="4">VDS</strain>
    </source>
</reference>
<dbReference type="EMBL" id="JAAYSN010000214">
    <property type="protein sequence ID" value="NLP39658.1"/>
    <property type="molecule type" value="Genomic_DNA"/>
</dbReference>
<dbReference type="Proteomes" id="UP000568696">
    <property type="component" value="Unassembled WGS sequence"/>
</dbReference>
<dbReference type="PANTHER" id="PTHR31964">
    <property type="entry name" value="ADENINE NUCLEOTIDE ALPHA HYDROLASES-LIKE SUPERFAMILY PROTEIN"/>
    <property type="match status" value="1"/>
</dbReference>
<dbReference type="Gene3D" id="3.40.50.620">
    <property type="entry name" value="HUPs"/>
    <property type="match status" value="1"/>
</dbReference>
<evidence type="ECO:0000256" key="1">
    <source>
        <dbReference type="ARBA" id="ARBA00008791"/>
    </source>
</evidence>
<sequence length="157" mass="16949">MTPATMLIAFDGSEESRRALEYAARLLTPRRVEVLTAWEPVHRTAARAVSISGLHQAEWVTDAEQEDAAYQRAHETCREGVELAADLGLEARAHLVEADTTVWSAICEAAQELGPDVIVTGSRGASGWKSLWQSSTTSGVLHNAGIPVFVVPPLSDE</sequence>
<comment type="similarity">
    <text evidence="1">Belongs to the universal stress protein A family.</text>
</comment>
<dbReference type="InterPro" id="IPR006016">
    <property type="entry name" value="UspA"/>
</dbReference>
<evidence type="ECO:0000313" key="3">
    <source>
        <dbReference type="EMBL" id="NLP39658.1"/>
    </source>
</evidence>
<dbReference type="RefSeq" id="WP_085549234.1">
    <property type="nucleotide sequence ID" value="NZ_FXAR01000003.1"/>
</dbReference>
<dbReference type="PANTHER" id="PTHR31964:SF113">
    <property type="entry name" value="USPA DOMAIN-CONTAINING PROTEIN"/>
    <property type="match status" value="1"/>
</dbReference>
<proteinExistence type="inferred from homology"/>
<dbReference type="OrthoDB" id="3473874at2"/>
<dbReference type="InterPro" id="IPR014729">
    <property type="entry name" value="Rossmann-like_a/b/a_fold"/>
</dbReference>
<evidence type="ECO:0000313" key="6">
    <source>
        <dbReference type="Proteomes" id="UP000568696"/>
    </source>
</evidence>
<gene>
    <name evidence="3" type="ORF">GX356_08085</name>
    <name evidence="4" type="ORF">SAMN06295981_1094</name>
</gene>
<dbReference type="STRING" id="1610489.SAMN06295981_1094"/>
<accession>A0A1X7IZQ8</accession>
<dbReference type="AlphaFoldDB" id="A0A1X7IZQ8"/>
<dbReference type="Proteomes" id="UP000193309">
    <property type="component" value="Unassembled WGS sequence"/>
</dbReference>
<keyword evidence="5" id="KW-1185">Reference proteome</keyword>
<reference evidence="5" key="2">
    <citation type="submission" date="2017-04" db="EMBL/GenBank/DDBJ databases">
        <authorList>
            <person name="Varghese N."/>
            <person name="Submissions S."/>
        </authorList>
    </citation>
    <scope>NUCLEOTIDE SEQUENCE [LARGE SCALE GENOMIC DNA]</scope>
    <source>
        <strain evidence="5">VDS</strain>
    </source>
</reference>
<dbReference type="Pfam" id="PF00582">
    <property type="entry name" value="Usp"/>
    <property type="match status" value="1"/>
</dbReference>
<dbReference type="EMBL" id="FXAR01000003">
    <property type="protein sequence ID" value="SMG20476.1"/>
    <property type="molecule type" value="Genomic_DNA"/>
</dbReference>
<evidence type="ECO:0000259" key="2">
    <source>
        <dbReference type="Pfam" id="PF00582"/>
    </source>
</evidence>
<evidence type="ECO:0000313" key="4">
    <source>
        <dbReference type="EMBL" id="SMG20476.1"/>
    </source>
</evidence>
<organism evidence="4 5">
    <name type="scientific">Corynebacterium pollutisoli</name>
    <dbReference type="NCBI Taxonomy" id="1610489"/>
    <lineage>
        <taxon>Bacteria</taxon>
        <taxon>Bacillati</taxon>
        <taxon>Actinomycetota</taxon>
        <taxon>Actinomycetes</taxon>
        <taxon>Mycobacteriales</taxon>
        <taxon>Corynebacteriaceae</taxon>
        <taxon>Corynebacterium</taxon>
    </lineage>
</organism>
<dbReference type="SUPFAM" id="SSF52402">
    <property type="entry name" value="Adenine nucleotide alpha hydrolases-like"/>
    <property type="match status" value="1"/>
</dbReference>
<dbReference type="InterPro" id="IPR006015">
    <property type="entry name" value="Universal_stress_UspA"/>
</dbReference>
<evidence type="ECO:0000313" key="5">
    <source>
        <dbReference type="Proteomes" id="UP000193309"/>
    </source>
</evidence>
<dbReference type="CDD" id="cd23659">
    <property type="entry name" value="USP_At3g01520-like"/>
    <property type="match status" value="1"/>
</dbReference>
<protein>
    <submittedName>
        <fullName evidence="3 4">Universal stress protein</fullName>
    </submittedName>
</protein>